<dbReference type="Gene3D" id="3.40.50.720">
    <property type="entry name" value="NAD(P)-binding Rossmann-like Domain"/>
    <property type="match status" value="1"/>
</dbReference>
<proteinExistence type="predicted"/>
<comment type="caution">
    <text evidence="1">The sequence shown here is derived from an EMBL/GenBank/DDBJ whole genome shotgun (WGS) entry which is preliminary data.</text>
</comment>
<accession>A0AAE3QF74</accession>
<gene>
    <name evidence="1" type="ORF">MRS75_08995</name>
</gene>
<evidence type="ECO:0000313" key="1">
    <source>
        <dbReference type="EMBL" id="MDI7922221.1"/>
    </source>
</evidence>
<name>A0AAE3QF74_9HYPH</name>
<sequence>MIRRFSDQVLPMMGKELQPVVGALYSLSAASDAHRRMEAGGVFGKIVLGDFHL</sequence>
<dbReference type="Gene3D" id="3.90.180.10">
    <property type="entry name" value="Medium-chain alcohol dehydrogenases, catalytic domain"/>
    <property type="match status" value="1"/>
</dbReference>
<evidence type="ECO:0000313" key="2">
    <source>
        <dbReference type="Proteomes" id="UP001161580"/>
    </source>
</evidence>
<organism evidence="1 2">
    <name type="scientific">Ferirhizobium litorale</name>
    <dbReference type="NCBI Taxonomy" id="2927786"/>
    <lineage>
        <taxon>Bacteria</taxon>
        <taxon>Pseudomonadati</taxon>
        <taxon>Pseudomonadota</taxon>
        <taxon>Alphaproteobacteria</taxon>
        <taxon>Hyphomicrobiales</taxon>
        <taxon>Rhizobiaceae</taxon>
        <taxon>Ferirhizobium</taxon>
    </lineage>
</organism>
<dbReference type="EMBL" id="JALDYZ010000004">
    <property type="protein sequence ID" value="MDI7922221.1"/>
    <property type="molecule type" value="Genomic_DNA"/>
</dbReference>
<dbReference type="AlphaFoldDB" id="A0AAE3QF74"/>
<keyword evidence="2" id="KW-1185">Reference proteome</keyword>
<dbReference type="RefSeq" id="WP_311787829.1">
    <property type="nucleotide sequence ID" value="NZ_JALDYY010000011.1"/>
</dbReference>
<protein>
    <submittedName>
        <fullName evidence="1">Zinc-binding dehydrogenase</fullName>
    </submittedName>
</protein>
<dbReference type="Pfam" id="PF13602">
    <property type="entry name" value="ADH_zinc_N_2"/>
    <property type="match status" value="1"/>
</dbReference>
<dbReference type="Proteomes" id="UP001161580">
    <property type="component" value="Unassembled WGS sequence"/>
</dbReference>
<reference evidence="1" key="1">
    <citation type="submission" date="2022-03" db="EMBL/GenBank/DDBJ databases">
        <title>Fererhizobium litorale gen. nov., sp. nov., isolated from sandy sediments of the Sea of Japan seashore.</title>
        <authorList>
            <person name="Romanenko L."/>
            <person name="Kurilenko V."/>
            <person name="Otstavnykh N."/>
            <person name="Svetashev V."/>
            <person name="Tekutyeva L."/>
            <person name="Isaeva M."/>
            <person name="Mikhailov V."/>
        </authorList>
    </citation>
    <scope>NUCLEOTIDE SEQUENCE</scope>
    <source>
        <strain evidence="1">KMM 9576</strain>
    </source>
</reference>